<dbReference type="Proteomes" id="UP000054018">
    <property type="component" value="Unassembled WGS sequence"/>
</dbReference>
<proteinExistence type="predicted"/>
<accession>A0A0D0A626</accession>
<name>A0A0D0A626_9AGAM</name>
<dbReference type="HOGENOM" id="CLU_1993510_0_0_1"/>
<keyword evidence="1" id="KW-0472">Membrane</keyword>
<keyword evidence="1" id="KW-1133">Transmembrane helix</keyword>
<keyword evidence="1" id="KW-0812">Transmembrane</keyword>
<dbReference type="AlphaFoldDB" id="A0A0D0A626"/>
<reference evidence="3" key="2">
    <citation type="submission" date="2015-01" db="EMBL/GenBank/DDBJ databases">
        <title>Evolutionary Origins and Diversification of the Mycorrhizal Mutualists.</title>
        <authorList>
            <consortium name="DOE Joint Genome Institute"/>
            <consortium name="Mycorrhizal Genomics Consortium"/>
            <person name="Kohler A."/>
            <person name="Kuo A."/>
            <person name="Nagy L.G."/>
            <person name="Floudas D."/>
            <person name="Copeland A."/>
            <person name="Barry K.W."/>
            <person name="Cichocki N."/>
            <person name="Veneault-Fourrey C."/>
            <person name="LaButti K."/>
            <person name="Lindquist E.A."/>
            <person name="Lipzen A."/>
            <person name="Lundell T."/>
            <person name="Morin E."/>
            <person name="Murat C."/>
            <person name="Riley R."/>
            <person name="Ohm R."/>
            <person name="Sun H."/>
            <person name="Tunlid A."/>
            <person name="Henrissat B."/>
            <person name="Grigoriev I.V."/>
            <person name="Hibbett D.S."/>
            <person name="Martin F."/>
        </authorList>
    </citation>
    <scope>NUCLEOTIDE SEQUENCE [LARGE SCALE GENOMIC DNA]</scope>
    <source>
        <strain evidence="3">441</strain>
    </source>
</reference>
<reference evidence="2 3" key="1">
    <citation type="submission" date="2014-04" db="EMBL/GenBank/DDBJ databases">
        <authorList>
            <consortium name="DOE Joint Genome Institute"/>
            <person name="Kuo A."/>
            <person name="Kohler A."/>
            <person name="Costa M.D."/>
            <person name="Nagy L.G."/>
            <person name="Floudas D."/>
            <person name="Copeland A."/>
            <person name="Barry K.W."/>
            <person name="Cichocki N."/>
            <person name="Veneault-Fourrey C."/>
            <person name="LaButti K."/>
            <person name="Lindquist E.A."/>
            <person name="Lipzen A."/>
            <person name="Lundell T."/>
            <person name="Morin E."/>
            <person name="Murat C."/>
            <person name="Sun H."/>
            <person name="Tunlid A."/>
            <person name="Henrissat B."/>
            <person name="Grigoriev I.V."/>
            <person name="Hibbett D.S."/>
            <person name="Martin F."/>
            <person name="Nordberg H.P."/>
            <person name="Cantor M.N."/>
            <person name="Hua S.X."/>
        </authorList>
    </citation>
    <scope>NUCLEOTIDE SEQUENCE [LARGE SCALE GENOMIC DNA]</scope>
    <source>
        <strain evidence="2 3">441</strain>
    </source>
</reference>
<protein>
    <submittedName>
        <fullName evidence="2">Uncharacterized protein</fullName>
    </submittedName>
</protein>
<organism evidence="2 3">
    <name type="scientific">Pisolithus microcarpus 441</name>
    <dbReference type="NCBI Taxonomy" id="765257"/>
    <lineage>
        <taxon>Eukaryota</taxon>
        <taxon>Fungi</taxon>
        <taxon>Dikarya</taxon>
        <taxon>Basidiomycota</taxon>
        <taxon>Agaricomycotina</taxon>
        <taxon>Agaricomycetes</taxon>
        <taxon>Agaricomycetidae</taxon>
        <taxon>Boletales</taxon>
        <taxon>Sclerodermatineae</taxon>
        <taxon>Pisolithaceae</taxon>
        <taxon>Pisolithus</taxon>
    </lineage>
</organism>
<sequence>MTTTPSTVASPPLLLLVPGNFVTASFYSFPRRRGGLYLYFAQLVQVTCLHILHLRPPRSFLPGHVVLPPPPPFPFHQTSSDDPCLSYRPFHGCRGTTCHDVRLPTDGAHLIHSLSTHSPISNVVT</sequence>
<evidence type="ECO:0000313" key="3">
    <source>
        <dbReference type="Proteomes" id="UP000054018"/>
    </source>
</evidence>
<evidence type="ECO:0000313" key="2">
    <source>
        <dbReference type="EMBL" id="KIK27488.1"/>
    </source>
</evidence>
<dbReference type="EMBL" id="KN833696">
    <property type="protein sequence ID" value="KIK27488.1"/>
    <property type="molecule type" value="Genomic_DNA"/>
</dbReference>
<feature type="transmembrane region" description="Helical" evidence="1">
    <location>
        <begin position="12"/>
        <end position="29"/>
    </location>
</feature>
<gene>
    <name evidence="2" type="ORF">PISMIDRAFT_186659</name>
</gene>
<evidence type="ECO:0000256" key="1">
    <source>
        <dbReference type="SAM" id="Phobius"/>
    </source>
</evidence>
<keyword evidence="3" id="KW-1185">Reference proteome</keyword>